<reference evidence="2 3" key="1">
    <citation type="submission" date="2013-08" db="EMBL/GenBank/DDBJ databases">
        <authorList>
            <person name="Weinstock G."/>
            <person name="Sodergren E."/>
            <person name="Wylie T."/>
            <person name="Fulton L."/>
            <person name="Fulton R."/>
            <person name="Fronick C."/>
            <person name="O'Laughlin M."/>
            <person name="Godfrey J."/>
            <person name="Miner T."/>
            <person name="Herter B."/>
            <person name="Appelbaum E."/>
            <person name="Cordes M."/>
            <person name="Lek S."/>
            <person name="Wollam A."/>
            <person name="Pepin K.H."/>
            <person name="Palsikar V.B."/>
            <person name="Mitreva M."/>
            <person name="Wilson R.K."/>
        </authorList>
    </citation>
    <scope>NUCLEOTIDE SEQUENCE [LARGE SCALE GENOMIC DNA]</scope>
    <source>
        <strain evidence="2 3">ATCC 12856</strain>
    </source>
</reference>
<protein>
    <submittedName>
        <fullName evidence="2">Putative sporulation protein YpjB</fullName>
    </submittedName>
</protein>
<dbReference type="STRING" id="649747.HMPREF0083_03616"/>
<keyword evidence="1" id="KW-0472">Membrane</keyword>
<dbReference type="InterPro" id="IPR014231">
    <property type="entry name" value="Spore_YpjB"/>
</dbReference>
<evidence type="ECO:0000256" key="1">
    <source>
        <dbReference type="SAM" id="Phobius"/>
    </source>
</evidence>
<dbReference type="AlphaFoldDB" id="U1WIE3"/>
<keyword evidence="1" id="KW-0812">Transmembrane</keyword>
<keyword evidence="1" id="KW-1133">Transmembrane helix</keyword>
<keyword evidence="3" id="KW-1185">Reference proteome</keyword>
<name>U1WIE3_ANEAE</name>
<gene>
    <name evidence="2" type="ORF">HMPREF0083_03616</name>
</gene>
<feature type="transmembrane region" description="Helical" evidence="1">
    <location>
        <begin position="12"/>
        <end position="32"/>
    </location>
</feature>
<comment type="caution">
    <text evidence="2">The sequence shown here is derived from an EMBL/GenBank/DDBJ whole genome shotgun (WGS) entry which is preliminary data.</text>
</comment>
<dbReference type="Pfam" id="PF09577">
    <property type="entry name" value="Spore_YpjB"/>
    <property type="match status" value="1"/>
</dbReference>
<evidence type="ECO:0000313" key="3">
    <source>
        <dbReference type="Proteomes" id="UP000016511"/>
    </source>
</evidence>
<organism evidence="2 3">
    <name type="scientific">Aneurinibacillus aneurinilyticus ATCC 12856</name>
    <dbReference type="NCBI Taxonomy" id="649747"/>
    <lineage>
        <taxon>Bacteria</taxon>
        <taxon>Bacillati</taxon>
        <taxon>Bacillota</taxon>
        <taxon>Bacilli</taxon>
        <taxon>Bacillales</taxon>
        <taxon>Paenibacillaceae</taxon>
        <taxon>Aneurinibacillus group</taxon>
        <taxon>Aneurinibacillus</taxon>
    </lineage>
</organism>
<proteinExistence type="predicted"/>
<dbReference type="eggNOG" id="ENOG503380I">
    <property type="taxonomic scope" value="Bacteria"/>
</dbReference>
<dbReference type="PATRIC" id="fig|649747.3.peg.3279"/>
<dbReference type="HOGENOM" id="CLU_1021851_0_0_9"/>
<feature type="transmembrane region" description="Helical" evidence="1">
    <location>
        <begin position="252"/>
        <end position="271"/>
    </location>
</feature>
<dbReference type="EMBL" id="AWSJ01000217">
    <property type="protein sequence ID" value="ERI08334.1"/>
    <property type="molecule type" value="Genomic_DNA"/>
</dbReference>
<accession>U1WIE3</accession>
<evidence type="ECO:0000313" key="2">
    <source>
        <dbReference type="EMBL" id="ERI08334.1"/>
    </source>
</evidence>
<sequence>MVRGGGRVVKKIIVLVGIMFLCAVLYTGWSVLDHRVFSARVPEQTMSVYEKMDVLSQDVYQLTKEGKYPEAKEKLASLGALFAETKPPKGLSIEAVNALSDTIIKAKRSFAAAEVEPNRLLWHSLQVRLAIDSLTHEKQPLWRNYYSSYQEHINKMMLLGAGRKQAEFSRAFSQNLQLYQTLKPAITVAASAQQMEALYSIYSFLLQETRKAEYNWEAVTNALTELNRLVDAIFVGEDRSVFAPGMPPDSPFLIIALFASVILTSLGYVGWRKYKAEQDTKQRKRREP</sequence>
<dbReference type="Proteomes" id="UP000016511">
    <property type="component" value="Unassembled WGS sequence"/>
</dbReference>